<proteinExistence type="predicted"/>
<dbReference type="EMBL" id="JAJSOF020000023">
    <property type="protein sequence ID" value="KAJ4435396.1"/>
    <property type="molecule type" value="Genomic_DNA"/>
</dbReference>
<evidence type="ECO:0000259" key="1">
    <source>
        <dbReference type="Pfam" id="PF16087"/>
    </source>
</evidence>
<dbReference type="Pfam" id="PF16087">
    <property type="entry name" value="DUF4817"/>
    <property type="match status" value="1"/>
</dbReference>
<accession>A0ABQ8SNT8</accession>
<evidence type="ECO:0000313" key="3">
    <source>
        <dbReference type="Proteomes" id="UP001148838"/>
    </source>
</evidence>
<gene>
    <name evidence="2" type="ORF">ANN_18011</name>
</gene>
<dbReference type="InterPro" id="IPR032135">
    <property type="entry name" value="DUF4817"/>
</dbReference>
<feature type="domain" description="DUF4817" evidence="1">
    <location>
        <begin position="137"/>
        <end position="189"/>
    </location>
</feature>
<name>A0ABQ8SNT8_PERAM</name>
<keyword evidence="3" id="KW-1185">Reference proteome</keyword>
<protein>
    <recommendedName>
        <fullName evidence="1">DUF4817 domain-containing protein</fullName>
    </recommendedName>
</protein>
<evidence type="ECO:0000313" key="2">
    <source>
        <dbReference type="EMBL" id="KAJ4435396.1"/>
    </source>
</evidence>
<reference evidence="2 3" key="1">
    <citation type="journal article" date="2022" name="Allergy">
        <title>Genome assembly and annotation of Periplaneta americana reveal a comprehensive cockroach allergen profile.</title>
        <authorList>
            <person name="Wang L."/>
            <person name="Xiong Q."/>
            <person name="Saelim N."/>
            <person name="Wang L."/>
            <person name="Nong W."/>
            <person name="Wan A.T."/>
            <person name="Shi M."/>
            <person name="Liu X."/>
            <person name="Cao Q."/>
            <person name="Hui J.H.L."/>
            <person name="Sookrung N."/>
            <person name="Leung T.F."/>
            <person name="Tungtrongchitr A."/>
            <person name="Tsui S.K.W."/>
        </authorList>
    </citation>
    <scope>NUCLEOTIDE SEQUENCE [LARGE SCALE GENOMIC DNA]</scope>
    <source>
        <strain evidence="2">PWHHKU_190912</strain>
    </source>
</reference>
<organism evidence="2 3">
    <name type="scientific">Periplaneta americana</name>
    <name type="common">American cockroach</name>
    <name type="synonym">Blatta americana</name>
    <dbReference type="NCBI Taxonomy" id="6978"/>
    <lineage>
        <taxon>Eukaryota</taxon>
        <taxon>Metazoa</taxon>
        <taxon>Ecdysozoa</taxon>
        <taxon>Arthropoda</taxon>
        <taxon>Hexapoda</taxon>
        <taxon>Insecta</taxon>
        <taxon>Pterygota</taxon>
        <taxon>Neoptera</taxon>
        <taxon>Polyneoptera</taxon>
        <taxon>Dictyoptera</taxon>
        <taxon>Blattodea</taxon>
        <taxon>Blattoidea</taxon>
        <taxon>Blattidae</taxon>
        <taxon>Blattinae</taxon>
        <taxon>Periplaneta</taxon>
    </lineage>
</organism>
<sequence>MLVTADVISVSPVCRNFLSHASKSTNMSLSHLCTLKCHRVGTESYPLPQCIDFDERITLKDCRRYDFVYLRINSQTSGKGSRFDTLHKVAYILRNISCLRSNFTNIIPKLITEWKYAKYIDFKLFSTFCVNVKMQYTLNQRLLLVKQYWITNSITATQRAYQREFGVRNPPKRNTILGLVNKLETTGSLMKHGSIYPVDDRIISRNLWPPRSPDLTTPDNICYRGISSLVRKGESQTVRGLDCRVGDCRLNNASDTWVVLQRSLVDRNGLRRWTSYGRDNQAPYTSNISFFGRRKKMGKKRKGLHLAVLNKCTVTIVETHHFYSVVTARSACVTSDRIIAVCSTRLKLAAKFDCRLTIK</sequence>
<dbReference type="Proteomes" id="UP001148838">
    <property type="component" value="Unassembled WGS sequence"/>
</dbReference>
<comment type="caution">
    <text evidence="2">The sequence shown here is derived from an EMBL/GenBank/DDBJ whole genome shotgun (WGS) entry which is preliminary data.</text>
</comment>